<reference evidence="1 2" key="1">
    <citation type="journal article" date="2012" name="J. Bacteriol.">
        <title>Complete Genome Sequence of Providencia stuartii Clinical Isolate MRSN 2154.</title>
        <authorList>
            <person name="Clifford R.J."/>
            <person name="Hang J."/>
            <person name="Riley M.C."/>
            <person name="Onmus-Leone F."/>
            <person name="Kuschner R.A."/>
            <person name="Lesho E.P."/>
            <person name="Waterman P.E."/>
        </authorList>
    </citation>
    <scope>NUCLEOTIDE SEQUENCE [LARGE SCALE GENOMIC DNA]</scope>
    <source>
        <strain evidence="1 2">MRSN 2154</strain>
    </source>
</reference>
<dbReference type="Proteomes" id="UP000005012">
    <property type="component" value="Chromosome"/>
</dbReference>
<evidence type="ECO:0000313" key="2">
    <source>
        <dbReference type="Proteomes" id="UP000005012"/>
    </source>
</evidence>
<evidence type="ECO:0000313" key="1">
    <source>
        <dbReference type="EMBL" id="AFH95468.1"/>
    </source>
</evidence>
<name>A0A140NS28_PROSM</name>
<dbReference type="HOGENOM" id="CLU_2555591_0_0_6"/>
<accession>A0A140NS28</accession>
<sequence>MLLSGTRCNLSILRRDSEIEPKNANGDIEVFRVNSKKELRLKGGILPYSIYDRLSEVDQGTIVDNKRLGRTLELIKLVQDKW</sequence>
<dbReference type="AlphaFoldDB" id="A0A140NS28"/>
<organism evidence="1 2">
    <name type="scientific">Providencia stuartii (strain MRSN 2154)</name>
    <dbReference type="NCBI Taxonomy" id="1157951"/>
    <lineage>
        <taxon>Bacteria</taxon>
        <taxon>Pseudomonadati</taxon>
        <taxon>Pseudomonadota</taxon>
        <taxon>Gammaproteobacteria</taxon>
        <taxon>Enterobacterales</taxon>
        <taxon>Morganellaceae</taxon>
        <taxon>Providencia</taxon>
    </lineage>
</organism>
<reference evidence="2" key="2">
    <citation type="submission" date="2012-04" db="EMBL/GenBank/DDBJ databases">
        <title>Complete genome sequence of Providencia stuartii clinical isolate MRSN 2154.</title>
        <authorList>
            <person name="Clifford R.J."/>
            <person name="Hang J."/>
            <person name="Riley M.C."/>
            <person name="Onmus-Leone F."/>
            <person name="Kuschner R.A."/>
            <person name="Lesho E.P."/>
            <person name="Waterman P.E."/>
        </authorList>
    </citation>
    <scope>NUCLEOTIDE SEQUENCE [LARGE SCALE GENOMIC DNA]</scope>
    <source>
        <strain evidence="2">MRSN 2154</strain>
    </source>
</reference>
<dbReference type="PATRIC" id="fig|1157951.4.peg.3676"/>
<protein>
    <submittedName>
        <fullName evidence="1">Transposase</fullName>
    </submittedName>
</protein>
<dbReference type="EMBL" id="CP003488">
    <property type="protein sequence ID" value="AFH95468.1"/>
    <property type="molecule type" value="Genomic_DNA"/>
</dbReference>
<gene>
    <name evidence="1" type="ordered locus">S70_18330</name>
</gene>
<proteinExistence type="predicted"/>
<dbReference type="KEGG" id="psi:S70_18330"/>